<geneLocation type="plasmid" evidence="2 3">
    <name>pPO70-1</name>
</geneLocation>
<dbReference type="Proteomes" id="UP000035050">
    <property type="component" value="Plasmid pPO70-1"/>
</dbReference>
<sequence>MPVPAQGTGSVAPRSDRAVSAQPHRAFGAGDAVALMVALIVTPTIIPTVTPTVTPTVAFADGETMTTPCAVRSIATPPTRPGLLFVAP</sequence>
<feature type="region of interest" description="Disordered" evidence="1">
    <location>
        <begin position="1"/>
        <end position="23"/>
    </location>
</feature>
<protein>
    <submittedName>
        <fullName evidence="2">Uncharacterized protein</fullName>
    </submittedName>
</protein>
<organism evidence="2 3">
    <name type="scientific">Pandoraea oxalativorans</name>
    <dbReference type="NCBI Taxonomy" id="573737"/>
    <lineage>
        <taxon>Bacteria</taxon>
        <taxon>Pseudomonadati</taxon>
        <taxon>Pseudomonadota</taxon>
        <taxon>Betaproteobacteria</taxon>
        <taxon>Burkholderiales</taxon>
        <taxon>Burkholderiaceae</taxon>
        <taxon>Pandoraea</taxon>
    </lineage>
</organism>
<dbReference type="EMBL" id="CP011518">
    <property type="protein sequence ID" value="ANJ86798.1"/>
    <property type="molecule type" value="Genomic_DNA"/>
</dbReference>
<evidence type="ECO:0000313" key="3">
    <source>
        <dbReference type="Proteomes" id="UP000035050"/>
    </source>
</evidence>
<dbReference type="KEGG" id="pox:MB84_31540"/>
<reference evidence="2" key="1">
    <citation type="submission" date="2016-06" db="EMBL/GenBank/DDBJ databases">
        <title>Pandoraea oxalativorans DSM 23570 Genome Sequencing.</title>
        <authorList>
            <person name="Ee R."/>
            <person name="Lim Y.-L."/>
            <person name="Yong D."/>
            <person name="Yin W.-F."/>
            <person name="Chan K.-G."/>
        </authorList>
    </citation>
    <scope>NUCLEOTIDE SEQUENCE</scope>
    <source>
        <strain evidence="2">DSM 23570</strain>
        <plasmid evidence="2">pPO70-1</plasmid>
    </source>
</reference>
<accession>A0A192B102</accession>
<dbReference type="AlphaFoldDB" id="A0A192B102"/>
<evidence type="ECO:0000256" key="1">
    <source>
        <dbReference type="SAM" id="MobiDB-lite"/>
    </source>
</evidence>
<keyword evidence="2" id="KW-0614">Plasmid</keyword>
<name>A0A192B102_9BURK</name>
<gene>
    <name evidence="2" type="ORF">MB84_31540</name>
</gene>
<keyword evidence="3" id="KW-1185">Reference proteome</keyword>
<evidence type="ECO:0000313" key="2">
    <source>
        <dbReference type="EMBL" id="ANJ86798.1"/>
    </source>
</evidence>
<proteinExistence type="predicted"/>